<dbReference type="STRING" id="1513271.XM47_15295"/>
<feature type="domain" description="HTH gntR-type" evidence="4">
    <location>
        <begin position="11"/>
        <end position="79"/>
    </location>
</feature>
<proteinExistence type="predicted"/>
<evidence type="ECO:0000313" key="6">
    <source>
        <dbReference type="Proteomes" id="UP000037600"/>
    </source>
</evidence>
<accession>A0A0J8GN32</accession>
<dbReference type="SMART" id="SM00345">
    <property type="entry name" value="HTH_GNTR"/>
    <property type="match status" value="1"/>
</dbReference>
<name>A0A0J8GN32_9ALTE</name>
<protein>
    <recommendedName>
        <fullName evidence="4">HTH gntR-type domain-containing protein</fullName>
    </recommendedName>
</protein>
<dbReference type="CDD" id="cd07377">
    <property type="entry name" value="WHTH_GntR"/>
    <property type="match status" value="1"/>
</dbReference>
<dbReference type="PANTHER" id="PTHR43537:SF44">
    <property type="entry name" value="GNTR FAMILY REGULATORY PROTEIN"/>
    <property type="match status" value="1"/>
</dbReference>
<dbReference type="PROSITE" id="PS50949">
    <property type="entry name" value="HTH_GNTR"/>
    <property type="match status" value="1"/>
</dbReference>
<dbReference type="InterPro" id="IPR000524">
    <property type="entry name" value="Tscrpt_reg_HTH_GntR"/>
</dbReference>
<dbReference type="PANTHER" id="PTHR43537">
    <property type="entry name" value="TRANSCRIPTIONAL REGULATOR, GNTR FAMILY"/>
    <property type="match status" value="1"/>
</dbReference>
<sequence length="240" mass="26956">MLENKRTINKRNLYGQVANTLGERIVCGFYTQGMNLPQEAKIMEEFDISRTALREAFKLLSAKGLIESKPKTGTKVSAKRFWNMLDPDVLNWCFESSMGKEVLEDLFQLRQAIEPRAALLAAKNATDEEIAKIGEAYEQMEAAEYGTRDTLLSDVMFHQSILAASGNSLMDSFGTMLAEALYRSFEITTNRGEEYWKASLPMHKAVYLGIKSRSPERANFEMLSLLNVTDEGAKQAISQG</sequence>
<evidence type="ECO:0000259" key="4">
    <source>
        <dbReference type="PROSITE" id="PS50949"/>
    </source>
</evidence>
<dbReference type="AlphaFoldDB" id="A0A0J8GN32"/>
<evidence type="ECO:0000256" key="1">
    <source>
        <dbReference type="ARBA" id="ARBA00023015"/>
    </source>
</evidence>
<organism evidence="5 6">
    <name type="scientific">Catenovulum maritimum</name>
    <dbReference type="NCBI Taxonomy" id="1513271"/>
    <lineage>
        <taxon>Bacteria</taxon>
        <taxon>Pseudomonadati</taxon>
        <taxon>Pseudomonadota</taxon>
        <taxon>Gammaproteobacteria</taxon>
        <taxon>Alteromonadales</taxon>
        <taxon>Alteromonadaceae</taxon>
        <taxon>Catenovulum</taxon>
    </lineage>
</organism>
<dbReference type="GO" id="GO:0003700">
    <property type="term" value="F:DNA-binding transcription factor activity"/>
    <property type="evidence" value="ECO:0007669"/>
    <property type="project" value="InterPro"/>
</dbReference>
<dbReference type="Gene3D" id="1.10.10.10">
    <property type="entry name" value="Winged helix-like DNA-binding domain superfamily/Winged helix DNA-binding domain"/>
    <property type="match status" value="1"/>
</dbReference>
<dbReference type="Gene3D" id="1.20.120.530">
    <property type="entry name" value="GntR ligand-binding domain-like"/>
    <property type="match status" value="1"/>
</dbReference>
<dbReference type="SUPFAM" id="SSF48008">
    <property type="entry name" value="GntR ligand-binding domain-like"/>
    <property type="match status" value="1"/>
</dbReference>
<evidence type="ECO:0000256" key="3">
    <source>
        <dbReference type="ARBA" id="ARBA00023163"/>
    </source>
</evidence>
<dbReference type="RefSeq" id="WP_048694399.1">
    <property type="nucleotide sequence ID" value="NZ_KQ130500.1"/>
</dbReference>
<keyword evidence="2" id="KW-0238">DNA-binding</keyword>
<comment type="caution">
    <text evidence="5">The sequence shown here is derived from an EMBL/GenBank/DDBJ whole genome shotgun (WGS) entry which is preliminary data.</text>
</comment>
<gene>
    <name evidence="5" type="ORF">XM47_15295</name>
</gene>
<dbReference type="PRINTS" id="PR00035">
    <property type="entry name" value="HTHGNTR"/>
</dbReference>
<keyword evidence="6" id="KW-1185">Reference proteome</keyword>
<dbReference type="Pfam" id="PF00392">
    <property type="entry name" value="GntR"/>
    <property type="match status" value="1"/>
</dbReference>
<keyword evidence="3" id="KW-0804">Transcription</keyword>
<dbReference type="InterPro" id="IPR036388">
    <property type="entry name" value="WH-like_DNA-bd_sf"/>
</dbReference>
<dbReference type="SMART" id="SM00895">
    <property type="entry name" value="FCD"/>
    <property type="match status" value="1"/>
</dbReference>
<dbReference type="GO" id="GO:0003677">
    <property type="term" value="F:DNA binding"/>
    <property type="evidence" value="ECO:0007669"/>
    <property type="project" value="UniProtKB-KW"/>
</dbReference>
<evidence type="ECO:0000256" key="2">
    <source>
        <dbReference type="ARBA" id="ARBA00023125"/>
    </source>
</evidence>
<evidence type="ECO:0000313" key="5">
    <source>
        <dbReference type="EMBL" id="KMT64242.1"/>
    </source>
</evidence>
<dbReference type="InterPro" id="IPR011711">
    <property type="entry name" value="GntR_C"/>
</dbReference>
<dbReference type="InterPro" id="IPR036390">
    <property type="entry name" value="WH_DNA-bd_sf"/>
</dbReference>
<dbReference type="InterPro" id="IPR008920">
    <property type="entry name" value="TF_FadR/GntR_C"/>
</dbReference>
<dbReference type="Proteomes" id="UP000037600">
    <property type="component" value="Unassembled WGS sequence"/>
</dbReference>
<dbReference type="OrthoDB" id="9028214at2"/>
<dbReference type="SUPFAM" id="SSF46785">
    <property type="entry name" value="Winged helix' DNA-binding domain"/>
    <property type="match status" value="1"/>
</dbReference>
<dbReference type="EMBL" id="LAZL01000028">
    <property type="protein sequence ID" value="KMT64242.1"/>
    <property type="molecule type" value="Genomic_DNA"/>
</dbReference>
<reference evidence="5 6" key="1">
    <citation type="submission" date="2015-04" db="EMBL/GenBank/DDBJ databases">
        <title>Draft Genome Sequence of the Novel Agar-Digesting Marine Bacterium Q1.</title>
        <authorList>
            <person name="Li Y."/>
            <person name="Li D."/>
            <person name="Chen G."/>
            <person name="Du Z."/>
        </authorList>
    </citation>
    <scope>NUCLEOTIDE SEQUENCE [LARGE SCALE GENOMIC DNA]</scope>
    <source>
        <strain evidence="5 6">Q1</strain>
    </source>
</reference>
<keyword evidence="1" id="KW-0805">Transcription regulation</keyword>
<dbReference type="Pfam" id="PF07729">
    <property type="entry name" value="FCD"/>
    <property type="match status" value="1"/>
</dbReference>